<organism evidence="3 4">
    <name type="scientific">Amycolatopsis sacchari</name>
    <dbReference type="NCBI Taxonomy" id="115433"/>
    <lineage>
        <taxon>Bacteria</taxon>
        <taxon>Bacillati</taxon>
        <taxon>Actinomycetota</taxon>
        <taxon>Actinomycetes</taxon>
        <taxon>Pseudonocardiales</taxon>
        <taxon>Pseudonocardiaceae</taxon>
        <taxon>Amycolatopsis</taxon>
    </lineage>
</organism>
<keyword evidence="4" id="KW-1185">Reference proteome</keyword>
<dbReference type="Pfam" id="PF00596">
    <property type="entry name" value="Aldolase_II"/>
    <property type="match status" value="1"/>
</dbReference>
<dbReference type="EMBL" id="FORP01000027">
    <property type="protein sequence ID" value="SFK65570.1"/>
    <property type="molecule type" value="Genomic_DNA"/>
</dbReference>
<dbReference type="SMART" id="SM01007">
    <property type="entry name" value="Aldolase_II"/>
    <property type="match status" value="1"/>
</dbReference>
<dbReference type="InterPro" id="IPR001303">
    <property type="entry name" value="Aldolase_II/adducin_N"/>
</dbReference>
<evidence type="ECO:0000256" key="1">
    <source>
        <dbReference type="ARBA" id="ARBA00037961"/>
    </source>
</evidence>
<evidence type="ECO:0000313" key="4">
    <source>
        <dbReference type="Proteomes" id="UP000199025"/>
    </source>
</evidence>
<protein>
    <submittedName>
        <fullName evidence="3">L-fuculose-phosphate aldolase</fullName>
    </submittedName>
</protein>
<dbReference type="AlphaFoldDB" id="A0A1I4BB51"/>
<reference evidence="3 4" key="1">
    <citation type="submission" date="2016-10" db="EMBL/GenBank/DDBJ databases">
        <authorList>
            <person name="de Groot N.N."/>
        </authorList>
    </citation>
    <scope>NUCLEOTIDE SEQUENCE [LARGE SCALE GENOMIC DNA]</scope>
    <source>
        <strain evidence="3 4">DSM 44468</strain>
    </source>
</reference>
<dbReference type="GO" id="GO:0051015">
    <property type="term" value="F:actin filament binding"/>
    <property type="evidence" value="ECO:0007669"/>
    <property type="project" value="TreeGrafter"/>
</dbReference>
<dbReference type="RefSeq" id="WP_245783356.1">
    <property type="nucleotide sequence ID" value="NZ_CBDQZW010000013.1"/>
</dbReference>
<sequence>MTAFEGFASEDDRRAVAEANWALAAAGQSDLVWGHVGMRVAGDSVLMKVSGLGFEEVDENTLVVVDRAGSVRAGTGRRHLEYCIHTEILAARPDVGAVVHTHSVAAAAFASTEEPLRPLTHDAVPFLAPDVPRFTTTGNLISTPQLGEELAKCLGDNNGCLIPGHGMVTVGASLAAAVMHAALLDRACRVQLDAMAAGGPRRWSSEAEVAEKRAGLWTEGQLTAGYEYLVRRGKTLAAPAGHPGRRGAATR</sequence>
<dbReference type="PANTHER" id="PTHR10672">
    <property type="entry name" value="ADDUCIN"/>
    <property type="match status" value="1"/>
</dbReference>
<proteinExistence type="inferred from homology"/>
<evidence type="ECO:0000313" key="3">
    <source>
        <dbReference type="EMBL" id="SFK65570.1"/>
    </source>
</evidence>
<comment type="similarity">
    <text evidence="1">Belongs to the aldolase class II family.</text>
</comment>
<feature type="domain" description="Class II aldolase/adducin N-terminal" evidence="2">
    <location>
        <begin position="14"/>
        <end position="192"/>
    </location>
</feature>
<name>A0A1I4BB51_9PSEU</name>
<gene>
    <name evidence="3" type="ORF">SAMN05421835_12773</name>
</gene>
<dbReference type="SUPFAM" id="SSF53639">
    <property type="entry name" value="AraD/HMP-PK domain-like"/>
    <property type="match status" value="1"/>
</dbReference>
<dbReference type="Proteomes" id="UP000199025">
    <property type="component" value="Unassembled WGS sequence"/>
</dbReference>
<dbReference type="Gene3D" id="3.40.225.10">
    <property type="entry name" value="Class II aldolase/adducin N-terminal domain"/>
    <property type="match status" value="1"/>
</dbReference>
<dbReference type="GO" id="GO:0005856">
    <property type="term" value="C:cytoskeleton"/>
    <property type="evidence" value="ECO:0007669"/>
    <property type="project" value="TreeGrafter"/>
</dbReference>
<dbReference type="InterPro" id="IPR051017">
    <property type="entry name" value="Aldolase-II_Adducin_sf"/>
</dbReference>
<evidence type="ECO:0000259" key="2">
    <source>
        <dbReference type="SMART" id="SM01007"/>
    </source>
</evidence>
<dbReference type="InterPro" id="IPR036409">
    <property type="entry name" value="Aldolase_II/adducin_N_sf"/>
</dbReference>
<dbReference type="PANTHER" id="PTHR10672:SF3">
    <property type="entry name" value="PROTEIN HU-LI TAI SHAO"/>
    <property type="match status" value="1"/>
</dbReference>
<accession>A0A1I4BB51</accession>
<dbReference type="STRING" id="115433.SAMN05421835_12773"/>